<evidence type="ECO:0000313" key="1">
    <source>
        <dbReference type="EMBL" id="MCD7456788.1"/>
    </source>
</evidence>
<reference evidence="1 2" key="1">
    <citation type="journal article" date="2021" name="BMC Genomics">
        <title>Datura genome reveals duplications of psychoactive alkaloid biosynthetic genes and high mutation rate following tissue culture.</title>
        <authorList>
            <person name="Rajewski A."/>
            <person name="Carter-House D."/>
            <person name="Stajich J."/>
            <person name="Litt A."/>
        </authorList>
    </citation>
    <scope>NUCLEOTIDE SEQUENCE [LARGE SCALE GENOMIC DNA]</scope>
    <source>
        <strain evidence="1">AR-01</strain>
    </source>
</reference>
<dbReference type="Proteomes" id="UP000823775">
    <property type="component" value="Unassembled WGS sequence"/>
</dbReference>
<keyword evidence="2" id="KW-1185">Reference proteome</keyword>
<organism evidence="1 2">
    <name type="scientific">Datura stramonium</name>
    <name type="common">Jimsonweed</name>
    <name type="synonym">Common thornapple</name>
    <dbReference type="NCBI Taxonomy" id="4076"/>
    <lineage>
        <taxon>Eukaryota</taxon>
        <taxon>Viridiplantae</taxon>
        <taxon>Streptophyta</taxon>
        <taxon>Embryophyta</taxon>
        <taxon>Tracheophyta</taxon>
        <taxon>Spermatophyta</taxon>
        <taxon>Magnoliopsida</taxon>
        <taxon>eudicotyledons</taxon>
        <taxon>Gunneridae</taxon>
        <taxon>Pentapetalae</taxon>
        <taxon>asterids</taxon>
        <taxon>lamiids</taxon>
        <taxon>Solanales</taxon>
        <taxon>Solanaceae</taxon>
        <taxon>Solanoideae</taxon>
        <taxon>Datureae</taxon>
        <taxon>Datura</taxon>
    </lineage>
</organism>
<feature type="non-terminal residue" evidence="1">
    <location>
        <position position="59"/>
    </location>
</feature>
<comment type="caution">
    <text evidence="1">The sequence shown here is derived from an EMBL/GenBank/DDBJ whole genome shotgun (WGS) entry which is preliminary data.</text>
</comment>
<name>A0ABS8SD27_DATST</name>
<accession>A0ABS8SD27</accession>
<protein>
    <submittedName>
        <fullName evidence="1">Uncharacterized protein</fullName>
    </submittedName>
</protein>
<dbReference type="EMBL" id="JACEIK010000424">
    <property type="protein sequence ID" value="MCD7456788.1"/>
    <property type="molecule type" value="Genomic_DNA"/>
</dbReference>
<sequence length="59" mass="6551">MEDSDSLCRSLALMGSSLKRISRGTLVNSYAFHSYVGSFWGSSPRASTFSCYWEICSSQ</sequence>
<gene>
    <name evidence="1" type="ORF">HAX54_033170</name>
</gene>
<proteinExistence type="predicted"/>
<evidence type="ECO:0000313" key="2">
    <source>
        <dbReference type="Proteomes" id="UP000823775"/>
    </source>
</evidence>